<reference evidence="2" key="1">
    <citation type="journal article" date="2016" name="Nature">
        <title>Genome evolution in the allotetraploid frog Xenopus laevis.</title>
        <authorList>
            <person name="Session A.M."/>
            <person name="Uno Y."/>
            <person name="Kwon T."/>
            <person name="Chapman J.A."/>
            <person name="Toyoda A."/>
            <person name="Takahashi S."/>
            <person name="Fukui A."/>
            <person name="Hikosaka A."/>
            <person name="Suzuki A."/>
            <person name="Kondo M."/>
            <person name="van Heeringen S.J."/>
            <person name="Quigley I."/>
            <person name="Heinz S."/>
            <person name="Ogino H."/>
            <person name="Ochi H."/>
            <person name="Hellsten U."/>
            <person name="Lyons J.B."/>
            <person name="Simakov O."/>
            <person name="Putnam N."/>
            <person name="Stites J."/>
            <person name="Kuroki Y."/>
            <person name="Tanaka T."/>
            <person name="Michiue T."/>
            <person name="Watanabe M."/>
            <person name="Bogdanovic O."/>
            <person name="Lister R."/>
            <person name="Georgiou G."/>
            <person name="Paranjpe S.S."/>
            <person name="van Kruijsbergen I."/>
            <person name="Shu S."/>
            <person name="Carlson J."/>
            <person name="Kinoshita T."/>
            <person name="Ohta Y."/>
            <person name="Mawaribuchi S."/>
            <person name="Jenkins J."/>
            <person name="Grimwood J."/>
            <person name="Schmutz J."/>
            <person name="Mitros T."/>
            <person name="Mozaffari S.V."/>
            <person name="Suzuki Y."/>
            <person name="Haramoto Y."/>
            <person name="Yamamoto T.S."/>
            <person name="Takagi C."/>
            <person name="Heald R."/>
            <person name="Miller K."/>
            <person name="Haudenschild C."/>
            <person name="Kitzman J."/>
            <person name="Nakayama T."/>
            <person name="Izutsu Y."/>
            <person name="Robert J."/>
            <person name="Fortriede J."/>
            <person name="Burns K."/>
            <person name="Lotay V."/>
            <person name="Karimi K."/>
            <person name="Yasuoka Y."/>
            <person name="Dichmann D.S."/>
            <person name="Flajnik M.F."/>
            <person name="Houston D.W."/>
            <person name="Shendure J."/>
            <person name="DuPasquier L."/>
            <person name="Vize P.D."/>
            <person name="Zorn A.M."/>
            <person name="Ito M."/>
            <person name="Marcotte E.M."/>
            <person name="Wallingford J.B."/>
            <person name="Ito Y."/>
            <person name="Asashima M."/>
            <person name="Ueno N."/>
            <person name="Matsuda Y."/>
            <person name="Veenstra G.J."/>
            <person name="Fujiyama A."/>
            <person name="Harland R.M."/>
            <person name="Taira M."/>
            <person name="Rokhsar D.S."/>
        </authorList>
    </citation>
    <scope>NUCLEOTIDE SEQUENCE [LARGE SCALE GENOMIC DNA]</scope>
    <source>
        <strain evidence="2">J</strain>
    </source>
</reference>
<gene>
    <name evidence="1" type="ORF">XELAEV_18032876mg</name>
</gene>
<name>A0A974CJQ7_XENLA</name>
<accession>A0A974CJQ7</accession>
<dbReference type="AlphaFoldDB" id="A0A974CJQ7"/>
<evidence type="ECO:0000313" key="1">
    <source>
        <dbReference type="EMBL" id="OCT73911.1"/>
    </source>
</evidence>
<sequence>MWRPETNCRATTPPHSKFQNVGSFFFLFLLLKNQISEQDVCSNGESNTYVPVSSYLFYSPRQVKMST</sequence>
<organism evidence="1 2">
    <name type="scientific">Xenopus laevis</name>
    <name type="common">African clawed frog</name>
    <dbReference type="NCBI Taxonomy" id="8355"/>
    <lineage>
        <taxon>Eukaryota</taxon>
        <taxon>Metazoa</taxon>
        <taxon>Chordata</taxon>
        <taxon>Craniata</taxon>
        <taxon>Vertebrata</taxon>
        <taxon>Euteleostomi</taxon>
        <taxon>Amphibia</taxon>
        <taxon>Batrachia</taxon>
        <taxon>Anura</taxon>
        <taxon>Pipoidea</taxon>
        <taxon>Pipidae</taxon>
        <taxon>Xenopodinae</taxon>
        <taxon>Xenopus</taxon>
        <taxon>Xenopus</taxon>
    </lineage>
</organism>
<protein>
    <submittedName>
        <fullName evidence="1">Uncharacterized protein</fullName>
    </submittedName>
</protein>
<dbReference type="Proteomes" id="UP000694892">
    <property type="component" value="Chromosome 6S"/>
</dbReference>
<proteinExistence type="predicted"/>
<evidence type="ECO:0000313" key="2">
    <source>
        <dbReference type="Proteomes" id="UP000694892"/>
    </source>
</evidence>
<dbReference type="EMBL" id="CM004477">
    <property type="protein sequence ID" value="OCT73911.1"/>
    <property type="molecule type" value="Genomic_DNA"/>
</dbReference>